<reference evidence="1 2" key="1">
    <citation type="journal article" date="2011" name="J. Bacteriol.">
        <title>Draft genome of the psychrotolerant acidophile Acidithiobacillus ferrivorans SS3.</title>
        <authorList>
            <person name="Liljeqvist M."/>
            <person name="Valdes J."/>
            <person name="Holmes D.S."/>
            <person name="Dopson M."/>
        </authorList>
    </citation>
    <scope>NUCLEOTIDE SEQUENCE [LARGE SCALE GENOMIC DNA]</scope>
    <source>
        <strain evidence="1 2">SS3</strain>
    </source>
</reference>
<dbReference type="Proteomes" id="UP000009220">
    <property type="component" value="Chromosome"/>
</dbReference>
<sequence length="202" mass="23023">MAKKKAPEMTLARWLVRARSVQIRDQITADKAQEDFQAIIQVTARRQILDWEEAVALLHMVYGWMPTMLRTIDPHTPAQRSQLLAHLQKVKTGGILTATEVANVKRFANRSVVGVSKLLHVLNPANYVIWDSRVADVFLWSGVTQVTYSTIDRYMEYLEVLLRQWAMDSDVIRECAALRQSNPMLAASGDLRLIELVLFCKS</sequence>
<name>G0JS24_9PROT</name>
<dbReference type="RefSeq" id="WP_014027803.1">
    <property type="nucleotide sequence ID" value="NC_015942.1"/>
</dbReference>
<dbReference type="STRING" id="743299.Acife_0303"/>
<evidence type="ECO:0000313" key="2">
    <source>
        <dbReference type="Proteomes" id="UP000009220"/>
    </source>
</evidence>
<dbReference type="KEGG" id="afi:Acife_0303"/>
<dbReference type="eggNOG" id="ENOG5032QW9">
    <property type="taxonomic scope" value="Bacteria"/>
</dbReference>
<dbReference type="HOGENOM" id="CLU_117048_0_0_6"/>
<gene>
    <name evidence="1" type="ORF">Acife_0303</name>
</gene>
<accession>G0JS24</accession>
<protein>
    <submittedName>
        <fullName evidence="1">Uncharacterized protein</fullName>
    </submittedName>
</protein>
<dbReference type="AlphaFoldDB" id="G0JS24"/>
<dbReference type="EMBL" id="CP002985">
    <property type="protein sequence ID" value="AEM46532.1"/>
    <property type="molecule type" value="Genomic_DNA"/>
</dbReference>
<evidence type="ECO:0000313" key="1">
    <source>
        <dbReference type="EMBL" id="AEM46532.1"/>
    </source>
</evidence>
<organism evidence="1 2">
    <name type="scientific">Acidithiobacillus ferrivorans SS3</name>
    <dbReference type="NCBI Taxonomy" id="743299"/>
    <lineage>
        <taxon>Bacteria</taxon>
        <taxon>Pseudomonadati</taxon>
        <taxon>Pseudomonadota</taxon>
        <taxon>Acidithiobacillia</taxon>
        <taxon>Acidithiobacillales</taxon>
        <taxon>Acidithiobacillaceae</taxon>
        <taxon>Acidithiobacillus</taxon>
    </lineage>
</organism>
<proteinExistence type="predicted"/>